<dbReference type="AlphaFoldDB" id="A0A9N9BR58"/>
<gene>
    <name evidence="1" type="ORF">ALEPTO_LOCUS7075</name>
</gene>
<protein>
    <submittedName>
        <fullName evidence="1">163_t:CDS:1</fullName>
    </submittedName>
</protein>
<dbReference type="EMBL" id="CAJVPS010002810">
    <property type="protein sequence ID" value="CAG8576910.1"/>
    <property type="molecule type" value="Genomic_DNA"/>
</dbReference>
<organism evidence="1 2">
    <name type="scientific">Ambispora leptoticha</name>
    <dbReference type="NCBI Taxonomy" id="144679"/>
    <lineage>
        <taxon>Eukaryota</taxon>
        <taxon>Fungi</taxon>
        <taxon>Fungi incertae sedis</taxon>
        <taxon>Mucoromycota</taxon>
        <taxon>Glomeromycotina</taxon>
        <taxon>Glomeromycetes</taxon>
        <taxon>Archaeosporales</taxon>
        <taxon>Ambisporaceae</taxon>
        <taxon>Ambispora</taxon>
    </lineage>
</organism>
<dbReference type="Proteomes" id="UP000789508">
    <property type="component" value="Unassembled WGS sequence"/>
</dbReference>
<comment type="caution">
    <text evidence="1">The sequence shown here is derived from an EMBL/GenBank/DDBJ whole genome shotgun (WGS) entry which is preliminary data.</text>
</comment>
<name>A0A9N9BR58_9GLOM</name>
<dbReference type="OrthoDB" id="2345088at2759"/>
<keyword evidence="2" id="KW-1185">Reference proteome</keyword>
<proteinExistence type="predicted"/>
<accession>A0A9N9BR58</accession>
<evidence type="ECO:0000313" key="2">
    <source>
        <dbReference type="Proteomes" id="UP000789508"/>
    </source>
</evidence>
<reference evidence="1" key="1">
    <citation type="submission" date="2021-06" db="EMBL/GenBank/DDBJ databases">
        <authorList>
            <person name="Kallberg Y."/>
            <person name="Tangrot J."/>
            <person name="Rosling A."/>
        </authorList>
    </citation>
    <scope>NUCLEOTIDE SEQUENCE</scope>
    <source>
        <strain evidence="1">FL130A</strain>
    </source>
</reference>
<sequence length="533" mass="61587">MDVHLPFSQVKPHCNNTPEIGPVPQRALSDEIFNYDAKHYGKLTDNGNIRRNLLFFEQIPFKNWSPSKCLEYLESKSIDLRTSDKELLKNEFKSHVYSLMNHQAVSKSAQKKANKLYNEVGQLFESEEVMTIFKRMDTKVIEESKRQLLTVKKSLFDTEVQLTVEDYKIYTASSSKLHAIGTETPGEASKRKREIEDDQMVVGPNGKSLQDLFCAEFQCSENMKLICQYHNEFYVNDSLIDLRPNSNFTKKLPSSLLKPYLKELDDRIEDLIPSNVHNFLTEFFKQNLSDSDWNIKIDDLQCSDKDDYLMVSTVRILRKTLPTFIMAFSLGPRNPLLNLATLEKPHLNNFVHPCLQACLWYISSICYEFGEISTRNHKRECADGVGYLNTADKFQLVYVEGSKIDADDDKEIADASKISNNLQKIFLNIVKENVKCRRRLPKSLAIFGGQSFRLQIHLNFLDYCGGKLRLNEVDNANLPRDFTEMADFVFFYECMIKWALLARKVKEGFEESRAQKRPSRLSFINGLNVTNDL</sequence>
<evidence type="ECO:0000313" key="1">
    <source>
        <dbReference type="EMBL" id="CAG8576910.1"/>
    </source>
</evidence>